<protein>
    <submittedName>
        <fullName evidence="3">Uncharacterized protein</fullName>
    </submittedName>
</protein>
<evidence type="ECO:0000313" key="3">
    <source>
        <dbReference type="EMBL" id="KLJ07212.1"/>
    </source>
</evidence>
<dbReference type="AlphaFoldDB" id="A0A0H1B879"/>
<feature type="region of interest" description="Disordered" evidence="1">
    <location>
        <begin position="122"/>
        <end position="141"/>
    </location>
</feature>
<dbReference type="EMBL" id="LDEV01002876">
    <property type="protein sequence ID" value="KLJ07212.1"/>
    <property type="molecule type" value="Genomic_DNA"/>
</dbReference>
<proteinExistence type="predicted"/>
<comment type="caution">
    <text evidence="3">The sequence shown here is derived from an EMBL/GenBank/DDBJ whole genome shotgun (WGS) entry which is preliminary data.</text>
</comment>
<keyword evidence="2" id="KW-0732">Signal</keyword>
<dbReference type="Proteomes" id="UP000053573">
    <property type="component" value="Unassembled WGS sequence"/>
</dbReference>
<gene>
    <name evidence="3" type="ORF">EMPG_17294</name>
</gene>
<feature type="chain" id="PRO_5005199402" evidence="2">
    <location>
        <begin position="20"/>
        <end position="141"/>
    </location>
</feature>
<reference evidence="4" key="1">
    <citation type="journal article" date="2015" name="PLoS Genet.">
        <title>The dynamic genome and transcriptome of the human fungal pathogen Blastomyces and close relative Emmonsia.</title>
        <authorList>
            <person name="Munoz J.F."/>
            <person name="Gauthier G.M."/>
            <person name="Desjardins C.A."/>
            <person name="Gallo J.E."/>
            <person name="Holder J."/>
            <person name="Sullivan T.D."/>
            <person name="Marty A.J."/>
            <person name="Carmen J.C."/>
            <person name="Chen Z."/>
            <person name="Ding L."/>
            <person name="Gujja S."/>
            <person name="Magrini V."/>
            <person name="Misas E."/>
            <person name="Mitreva M."/>
            <person name="Priest M."/>
            <person name="Saif S."/>
            <person name="Whiston E.A."/>
            <person name="Young S."/>
            <person name="Zeng Q."/>
            <person name="Goldman W.E."/>
            <person name="Mardis E.R."/>
            <person name="Taylor J.W."/>
            <person name="McEwen J.G."/>
            <person name="Clay O.K."/>
            <person name="Klein B.S."/>
            <person name="Cuomo C.A."/>
        </authorList>
    </citation>
    <scope>NUCLEOTIDE SEQUENCE [LARGE SCALE GENOMIC DNA]</scope>
    <source>
        <strain evidence="4">UAMH 139</strain>
    </source>
</reference>
<dbReference type="OrthoDB" id="1193027at2759"/>
<sequence>MLFKSIFALPLLALSLTAASPISKAPDCPGDPNGYKTGECAPGSPQNPPPATGPVCYKGTQFPAATEWLSFNELWKINSPVMSKFNSKSEMAAIKKYIGEAAAAAGIDRYVNQSIKLKKTRFPFGHLQQPASAKGRDGHTQ</sequence>
<accession>A0A0H1B879</accession>
<evidence type="ECO:0000256" key="2">
    <source>
        <dbReference type="SAM" id="SignalP"/>
    </source>
</evidence>
<evidence type="ECO:0000256" key="1">
    <source>
        <dbReference type="SAM" id="MobiDB-lite"/>
    </source>
</evidence>
<name>A0A0H1B879_9EURO</name>
<organism evidence="3 4">
    <name type="scientific">Blastomyces silverae</name>
    <dbReference type="NCBI Taxonomy" id="2060906"/>
    <lineage>
        <taxon>Eukaryota</taxon>
        <taxon>Fungi</taxon>
        <taxon>Dikarya</taxon>
        <taxon>Ascomycota</taxon>
        <taxon>Pezizomycotina</taxon>
        <taxon>Eurotiomycetes</taxon>
        <taxon>Eurotiomycetidae</taxon>
        <taxon>Onygenales</taxon>
        <taxon>Ajellomycetaceae</taxon>
        <taxon>Blastomyces</taxon>
    </lineage>
</organism>
<evidence type="ECO:0000313" key="4">
    <source>
        <dbReference type="Proteomes" id="UP000053573"/>
    </source>
</evidence>
<feature type="region of interest" description="Disordered" evidence="1">
    <location>
        <begin position="32"/>
        <end position="53"/>
    </location>
</feature>
<keyword evidence="4" id="KW-1185">Reference proteome</keyword>
<feature type="signal peptide" evidence="2">
    <location>
        <begin position="1"/>
        <end position="19"/>
    </location>
</feature>